<gene>
    <name evidence="2" type="ORF">PCOR1329_LOCUS73696</name>
</gene>
<comment type="caution">
    <text evidence="2">The sequence shown here is derived from an EMBL/GenBank/DDBJ whole genome shotgun (WGS) entry which is preliminary data.</text>
</comment>
<feature type="region of interest" description="Disordered" evidence="1">
    <location>
        <begin position="217"/>
        <end position="236"/>
    </location>
</feature>
<dbReference type="Proteomes" id="UP001189429">
    <property type="component" value="Unassembled WGS sequence"/>
</dbReference>
<feature type="region of interest" description="Disordered" evidence="1">
    <location>
        <begin position="243"/>
        <end position="303"/>
    </location>
</feature>
<organism evidence="2 3">
    <name type="scientific">Prorocentrum cordatum</name>
    <dbReference type="NCBI Taxonomy" id="2364126"/>
    <lineage>
        <taxon>Eukaryota</taxon>
        <taxon>Sar</taxon>
        <taxon>Alveolata</taxon>
        <taxon>Dinophyceae</taxon>
        <taxon>Prorocentrales</taxon>
        <taxon>Prorocentraceae</taxon>
        <taxon>Prorocentrum</taxon>
    </lineage>
</organism>
<name>A0ABN9X5W4_9DINO</name>
<reference evidence="2" key="1">
    <citation type="submission" date="2023-10" db="EMBL/GenBank/DDBJ databases">
        <authorList>
            <person name="Chen Y."/>
            <person name="Shah S."/>
            <person name="Dougan E. K."/>
            <person name="Thang M."/>
            <person name="Chan C."/>
        </authorList>
    </citation>
    <scope>NUCLEOTIDE SEQUENCE [LARGE SCALE GENOMIC DNA]</scope>
</reference>
<evidence type="ECO:0000256" key="1">
    <source>
        <dbReference type="SAM" id="MobiDB-lite"/>
    </source>
</evidence>
<evidence type="ECO:0000313" key="2">
    <source>
        <dbReference type="EMBL" id="CAK0894735.1"/>
    </source>
</evidence>
<protein>
    <submittedName>
        <fullName evidence="2">Uncharacterized protein</fullName>
    </submittedName>
</protein>
<feature type="compositionally biased region" description="Low complexity" evidence="1">
    <location>
        <begin position="276"/>
        <end position="286"/>
    </location>
</feature>
<keyword evidence="3" id="KW-1185">Reference proteome</keyword>
<dbReference type="EMBL" id="CAUYUJ010019942">
    <property type="protein sequence ID" value="CAK0894735.1"/>
    <property type="molecule type" value="Genomic_DNA"/>
</dbReference>
<accession>A0ABN9X5W4</accession>
<proteinExistence type="predicted"/>
<sequence length="466" mass="49438">MDALAIDFGAGELGPESSSRLEALGHALVLHRSVDEGLGHHRHRLGDALRELAALAHVPAEWLLRCRAVKAAGDRGRHEAWSRGDVHSEKRVEDAAEPSVALLKALHPQPPAVGLAPGVWLESDQAGALLGALGVEAVVYVCAARPPRAVSAVEFAQPVALRMGPPPVLGEQFGMAADAQLVQSEAPGDLLATSAFGQGVAAGWRLAVQASAQQQQQQQQQHTVQEAVEKEHEDGACHRAGAQAPERFGSDGGGGEALSNLSAGSAAPREADDIAGRGSRSAAGAGVQPSAVEGANSEADCDDGAEAGAAIGQRRAMAVSNERSARMCLAQRWEGQEPKHVDHAIELFKQCFVQEAEQQNCEVTVPFDVITRKVQAFPKRACTDSACHVASWGEGINAESWHYATHGPDEPFSDERPILFTEVLRAMLPKFVKQFKALGFASYVHKAGAWQARVAWRSPEPDSMPS</sequence>
<evidence type="ECO:0000313" key="3">
    <source>
        <dbReference type="Proteomes" id="UP001189429"/>
    </source>
</evidence>
<feature type="compositionally biased region" description="Basic and acidic residues" evidence="1">
    <location>
        <begin position="227"/>
        <end position="236"/>
    </location>
</feature>